<feature type="transmembrane region" description="Helical" evidence="1">
    <location>
        <begin position="12"/>
        <end position="30"/>
    </location>
</feature>
<organism evidence="2 3">
    <name type="scientific">Gossypium australe</name>
    <dbReference type="NCBI Taxonomy" id="47621"/>
    <lineage>
        <taxon>Eukaryota</taxon>
        <taxon>Viridiplantae</taxon>
        <taxon>Streptophyta</taxon>
        <taxon>Embryophyta</taxon>
        <taxon>Tracheophyta</taxon>
        <taxon>Spermatophyta</taxon>
        <taxon>Magnoliopsida</taxon>
        <taxon>eudicotyledons</taxon>
        <taxon>Gunneridae</taxon>
        <taxon>Pentapetalae</taxon>
        <taxon>rosids</taxon>
        <taxon>malvids</taxon>
        <taxon>Malvales</taxon>
        <taxon>Malvaceae</taxon>
        <taxon>Malvoideae</taxon>
        <taxon>Gossypium</taxon>
    </lineage>
</organism>
<keyword evidence="3" id="KW-1185">Reference proteome</keyword>
<dbReference type="Proteomes" id="UP000325315">
    <property type="component" value="Unassembled WGS sequence"/>
</dbReference>
<accession>A0A5B6W7I5</accession>
<evidence type="ECO:0000256" key="1">
    <source>
        <dbReference type="SAM" id="Phobius"/>
    </source>
</evidence>
<keyword evidence="1" id="KW-0472">Membrane</keyword>
<evidence type="ECO:0000313" key="2">
    <source>
        <dbReference type="EMBL" id="KAA3476812.1"/>
    </source>
</evidence>
<sequence>MASELHLLEVHCLLMFILLILFLVILNYFVSPQGKGETGRKAESDCSRLPLFSTLSIHSSRHVLAVQLRRSDIVPCKSTADITQITRVFGISIAIFPYLNHEGSESTILSRSSSLEPIVGYNNHTDAGKFPSINPGVVEGTQSNTPGLCIKQFHLLCITMKLISRSWVESPLNLSFEFTMASGVSFPSFT</sequence>
<keyword evidence="1" id="KW-0812">Transmembrane</keyword>
<keyword evidence="1" id="KW-1133">Transmembrane helix</keyword>
<gene>
    <name evidence="2" type="ORF">EPI10_010750</name>
</gene>
<reference evidence="3" key="1">
    <citation type="journal article" date="2019" name="Plant Biotechnol. J.">
        <title>Genome sequencing of the Australian wild diploid species Gossypium australe highlights disease resistance and delayed gland morphogenesis.</title>
        <authorList>
            <person name="Cai Y."/>
            <person name="Cai X."/>
            <person name="Wang Q."/>
            <person name="Wang P."/>
            <person name="Zhang Y."/>
            <person name="Cai C."/>
            <person name="Xu Y."/>
            <person name="Wang K."/>
            <person name="Zhou Z."/>
            <person name="Wang C."/>
            <person name="Geng S."/>
            <person name="Li B."/>
            <person name="Dong Q."/>
            <person name="Hou Y."/>
            <person name="Wang H."/>
            <person name="Ai P."/>
            <person name="Liu Z."/>
            <person name="Yi F."/>
            <person name="Sun M."/>
            <person name="An G."/>
            <person name="Cheng J."/>
            <person name="Zhang Y."/>
            <person name="Shi Q."/>
            <person name="Xie Y."/>
            <person name="Shi X."/>
            <person name="Chang Y."/>
            <person name="Huang F."/>
            <person name="Chen Y."/>
            <person name="Hong S."/>
            <person name="Mi L."/>
            <person name="Sun Q."/>
            <person name="Zhang L."/>
            <person name="Zhou B."/>
            <person name="Peng R."/>
            <person name="Zhang X."/>
            <person name="Liu F."/>
        </authorList>
    </citation>
    <scope>NUCLEOTIDE SEQUENCE [LARGE SCALE GENOMIC DNA]</scope>
    <source>
        <strain evidence="3">cv. PA1801</strain>
    </source>
</reference>
<protein>
    <submittedName>
        <fullName evidence="2">Arrestin-C</fullName>
    </submittedName>
</protein>
<name>A0A5B6W7I5_9ROSI</name>
<proteinExistence type="predicted"/>
<dbReference type="OrthoDB" id="1886636at2759"/>
<comment type="caution">
    <text evidence="2">The sequence shown here is derived from an EMBL/GenBank/DDBJ whole genome shotgun (WGS) entry which is preliminary data.</text>
</comment>
<dbReference type="AlphaFoldDB" id="A0A5B6W7I5"/>
<evidence type="ECO:0000313" key="3">
    <source>
        <dbReference type="Proteomes" id="UP000325315"/>
    </source>
</evidence>
<dbReference type="EMBL" id="SMMG02000004">
    <property type="protein sequence ID" value="KAA3476812.1"/>
    <property type="molecule type" value="Genomic_DNA"/>
</dbReference>